<protein>
    <recommendedName>
        <fullName evidence="2">F-BAR domain-containing protein</fullName>
    </recommendedName>
</protein>
<dbReference type="InterPro" id="IPR031160">
    <property type="entry name" value="F_BAR_dom"/>
</dbReference>
<dbReference type="Proteomes" id="UP000663860">
    <property type="component" value="Unassembled WGS sequence"/>
</dbReference>
<feature type="domain" description="F-BAR" evidence="2">
    <location>
        <begin position="11"/>
        <end position="281"/>
    </location>
</feature>
<dbReference type="Gene3D" id="1.20.1270.60">
    <property type="entry name" value="Arfaptin homology (AH) domain/BAR domain"/>
    <property type="match status" value="1"/>
</dbReference>
<proteinExistence type="predicted"/>
<dbReference type="SUPFAM" id="SSF103657">
    <property type="entry name" value="BAR/IMD domain-like"/>
    <property type="match status" value="1"/>
</dbReference>
<dbReference type="GO" id="GO:0097320">
    <property type="term" value="P:plasma membrane tubulation"/>
    <property type="evidence" value="ECO:0007669"/>
    <property type="project" value="TreeGrafter"/>
</dbReference>
<dbReference type="AlphaFoldDB" id="A0A815HKA0"/>
<comment type="caution">
    <text evidence="3">The sequence shown here is derived from an EMBL/GenBank/DDBJ whole genome shotgun (WGS) entry which is preliminary data.</text>
</comment>
<sequence length="307" mass="36158">MASATTSIATTGTANRGFFEPSQYERCINRYEFGHEVVGHLSTMFEERASLEHTYVNALRAWSRKWHGELTKLSEYPSNKKVWDQIVSTGEQMADIHQTIASNLHDNIQPKLKQWRKDNYEKSIINYKKSKEFEKEFENVQKPWTKLLESIYEAKQNYYKLVKLSKQCEQQKCSMPVETPAETQKQIIDHYVQVNLDVDAARTKYQHLVRDVAPGAEPRQRYEANMIEIFQHTQAFEKKRLDFFKDIFTDYIKTLQQQALFNKMLDDYLRVLQTHNTPADLDAWYNNFGPGTQSHYPAFEECQDTIQ</sequence>
<dbReference type="Pfam" id="PF00611">
    <property type="entry name" value="FCH"/>
    <property type="match status" value="1"/>
</dbReference>
<reference evidence="3" key="1">
    <citation type="submission" date="2021-02" db="EMBL/GenBank/DDBJ databases">
        <authorList>
            <person name="Nowell W R."/>
        </authorList>
    </citation>
    <scope>NUCLEOTIDE SEQUENCE</scope>
</reference>
<evidence type="ECO:0000256" key="1">
    <source>
        <dbReference type="PROSITE-ProRule" id="PRU01077"/>
    </source>
</evidence>
<accession>A0A815HKA0</accession>
<dbReference type="PANTHER" id="PTHR23065">
    <property type="entry name" value="PROLINE-SERINE-THREONINE PHOSPHATASE INTERACTING PROTEIN 1"/>
    <property type="match status" value="1"/>
</dbReference>
<dbReference type="InterPro" id="IPR001060">
    <property type="entry name" value="FCH_dom"/>
</dbReference>
<dbReference type="PROSITE" id="PS51741">
    <property type="entry name" value="F_BAR"/>
    <property type="match status" value="1"/>
</dbReference>
<dbReference type="GO" id="GO:0007010">
    <property type="term" value="P:cytoskeleton organization"/>
    <property type="evidence" value="ECO:0007669"/>
    <property type="project" value="TreeGrafter"/>
</dbReference>
<dbReference type="EMBL" id="CAJNOE010000885">
    <property type="protein sequence ID" value="CAF1352661.1"/>
    <property type="molecule type" value="Genomic_DNA"/>
</dbReference>
<dbReference type="GO" id="GO:0005543">
    <property type="term" value="F:phospholipid binding"/>
    <property type="evidence" value="ECO:0007669"/>
    <property type="project" value="TreeGrafter"/>
</dbReference>
<dbReference type="InterPro" id="IPR027267">
    <property type="entry name" value="AH/BAR_dom_sf"/>
</dbReference>
<dbReference type="GO" id="GO:0005886">
    <property type="term" value="C:plasma membrane"/>
    <property type="evidence" value="ECO:0007669"/>
    <property type="project" value="TreeGrafter"/>
</dbReference>
<organism evidence="3 4">
    <name type="scientific">Adineta steineri</name>
    <dbReference type="NCBI Taxonomy" id="433720"/>
    <lineage>
        <taxon>Eukaryota</taxon>
        <taxon>Metazoa</taxon>
        <taxon>Spiralia</taxon>
        <taxon>Gnathifera</taxon>
        <taxon>Rotifera</taxon>
        <taxon>Eurotatoria</taxon>
        <taxon>Bdelloidea</taxon>
        <taxon>Adinetida</taxon>
        <taxon>Adinetidae</taxon>
        <taxon>Adineta</taxon>
    </lineage>
</organism>
<dbReference type="GO" id="GO:0005768">
    <property type="term" value="C:endosome"/>
    <property type="evidence" value="ECO:0007669"/>
    <property type="project" value="TreeGrafter"/>
</dbReference>
<dbReference type="GO" id="GO:0030100">
    <property type="term" value="P:regulation of endocytosis"/>
    <property type="evidence" value="ECO:0007669"/>
    <property type="project" value="TreeGrafter"/>
</dbReference>
<gene>
    <name evidence="3" type="ORF">IZO911_LOCUS36859</name>
</gene>
<name>A0A815HKA0_9BILA</name>
<evidence type="ECO:0000313" key="3">
    <source>
        <dbReference type="EMBL" id="CAF1352661.1"/>
    </source>
</evidence>
<dbReference type="PANTHER" id="PTHR23065:SF11">
    <property type="entry name" value="SYNDAPIN, ISOFORM C"/>
    <property type="match status" value="1"/>
</dbReference>
<dbReference type="SMART" id="SM00055">
    <property type="entry name" value="FCH"/>
    <property type="match status" value="1"/>
</dbReference>
<evidence type="ECO:0000259" key="2">
    <source>
        <dbReference type="PROSITE" id="PS51741"/>
    </source>
</evidence>
<keyword evidence="1" id="KW-0175">Coiled coil</keyword>
<evidence type="ECO:0000313" key="4">
    <source>
        <dbReference type="Proteomes" id="UP000663860"/>
    </source>
</evidence>